<comment type="similarity">
    <text evidence="5 13">Belongs to the DHNA family.</text>
</comment>
<protein>
    <recommendedName>
        <fullName evidence="13">Bifunctional folate synthesis protein</fullName>
    </recommendedName>
    <domain>
        <recommendedName>
            <fullName evidence="13">Dihydroneopterin aldolase</fullName>
            <shortName evidence="13">DHNA</shortName>
            <ecNumber evidence="13">4.1.2.25</ecNumber>
        </recommendedName>
        <alternativeName>
            <fullName evidence="13">7,8-dihydroneopterin aldolase</fullName>
        </alternativeName>
    </domain>
    <domain>
        <recommendedName>
            <fullName evidence="13">2-amino-4-hydroxy-6-hydroxymethyldihydropteridine pyrophosphokinase</fullName>
            <ecNumber evidence="13">2.7.6.3</ecNumber>
        </recommendedName>
        <alternativeName>
            <fullName evidence="13">6-hydroxymethyl-7,8-dihydropterin pyrophosphokinase</fullName>
            <shortName evidence="13">PPPK</shortName>
        </alternativeName>
        <alternativeName>
            <fullName evidence="13">7,8-dihydro-6-hydroxymethylpterin pyrophosphokinase</fullName>
            <shortName evidence="13">HPPK</shortName>
        </alternativeName>
    </domain>
</protein>
<gene>
    <name evidence="16" type="ORF">BSZ40_00520</name>
</gene>
<dbReference type="OrthoDB" id="9808041at2"/>
<comment type="catalytic activity">
    <reaction evidence="1">
        <text>6-hydroxymethyl-7,8-dihydropterin + ATP = (7,8-dihydropterin-6-yl)methyl diphosphate + AMP + H(+)</text>
        <dbReference type="Rhea" id="RHEA:11412"/>
        <dbReference type="ChEBI" id="CHEBI:15378"/>
        <dbReference type="ChEBI" id="CHEBI:30616"/>
        <dbReference type="ChEBI" id="CHEBI:44841"/>
        <dbReference type="ChEBI" id="CHEBI:72950"/>
        <dbReference type="ChEBI" id="CHEBI:456215"/>
        <dbReference type="EC" id="2.7.6.3"/>
    </reaction>
</comment>
<dbReference type="NCBIfam" id="TIGR01498">
    <property type="entry name" value="folK"/>
    <property type="match status" value="1"/>
</dbReference>
<dbReference type="GO" id="GO:0046656">
    <property type="term" value="P:folic acid biosynthetic process"/>
    <property type="evidence" value="ECO:0007669"/>
    <property type="project" value="UniProtKB-UniRule"/>
</dbReference>
<organism evidence="16 17">
    <name type="scientific">Buchananella hordeovulneris</name>
    <dbReference type="NCBI Taxonomy" id="52770"/>
    <lineage>
        <taxon>Bacteria</taxon>
        <taxon>Bacillati</taxon>
        <taxon>Actinomycetota</taxon>
        <taxon>Actinomycetes</taxon>
        <taxon>Actinomycetales</taxon>
        <taxon>Actinomycetaceae</taxon>
        <taxon>Buchananella</taxon>
    </lineage>
</organism>
<evidence type="ECO:0000256" key="12">
    <source>
        <dbReference type="ARBA" id="ARBA00023239"/>
    </source>
</evidence>
<dbReference type="STRING" id="52770.BSZ40_00520"/>
<dbReference type="InterPro" id="IPR006157">
    <property type="entry name" value="FolB_dom"/>
</dbReference>
<feature type="compositionally biased region" description="Pro residues" evidence="14">
    <location>
        <begin position="692"/>
        <end position="704"/>
    </location>
</feature>
<proteinExistence type="inferred from homology"/>
<feature type="region of interest" description="Disordered" evidence="14">
    <location>
        <begin position="577"/>
        <end position="609"/>
    </location>
</feature>
<dbReference type="Pfam" id="PF02152">
    <property type="entry name" value="FolB"/>
    <property type="match status" value="1"/>
</dbReference>
<keyword evidence="9" id="KW-0418">Kinase</keyword>
<comment type="similarity">
    <text evidence="6">In the N-terminal section; belongs to the DHNA family.</text>
</comment>
<dbReference type="InterPro" id="IPR043133">
    <property type="entry name" value="GTP-CH-I_C/QueF"/>
</dbReference>
<dbReference type="Pfam" id="PF01288">
    <property type="entry name" value="HPPK"/>
    <property type="match status" value="1"/>
</dbReference>
<keyword evidence="7" id="KW-0808">Transferase</keyword>
<evidence type="ECO:0000256" key="6">
    <source>
        <dbReference type="ARBA" id="ARBA00009640"/>
    </source>
</evidence>
<dbReference type="UniPathway" id="UPA00077">
    <property type="reaction ID" value="UER00154"/>
</dbReference>
<dbReference type="GO" id="GO:0003848">
    <property type="term" value="F:2-amino-4-hydroxy-6-hydroxymethyldihydropteridine diphosphokinase activity"/>
    <property type="evidence" value="ECO:0007669"/>
    <property type="project" value="UniProtKB-EC"/>
</dbReference>
<feature type="compositionally biased region" description="Low complexity" evidence="14">
    <location>
        <begin position="517"/>
        <end position="531"/>
    </location>
</feature>
<evidence type="ECO:0000256" key="4">
    <source>
        <dbReference type="ARBA" id="ARBA00005051"/>
    </source>
</evidence>
<evidence type="ECO:0000313" key="16">
    <source>
        <dbReference type="EMBL" id="OKL52635.1"/>
    </source>
</evidence>
<evidence type="ECO:0000256" key="1">
    <source>
        <dbReference type="ARBA" id="ARBA00000198"/>
    </source>
</evidence>
<dbReference type="EC" id="4.1.2.25" evidence="13"/>
<dbReference type="GO" id="GO:0005524">
    <property type="term" value="F:ATP binding"/>
    <property type="evidence" value="ECO:0007669"/>
    <property type="project" value="UniProtKB-KW"/>
</dbReference>
<feature type="compositionally biased region" description="Low complexity" evidence="14">
    <location>
        <begin position="434"/>
        <end position="446"/>
    </location>
</feature>
<comment type="caution">
    <text evidence="16">The sequence shown here is derived from an EMBL/GenBank/DDBJ whole genome shotgun (WGS) entry which is preliminary data.</text>
</comment>
<feature type="region of interest" description="Disordered" evidence="14">
    <location>
        <begin position="368"/>
        <end position="499"/>
    </location>
</feature>
<dbReference type="NCBIfam" id="TIGR00525">
    <property type="entry name" value="folB"/>
    <property type="match status" value="1"/>
</dbReference>
<dbReference type="FunFam" id="3.30.1130.10:FF:000003">
    <property type="entry name" value="7,8-dihydroneopterin aldolase"/>
    <property type="match status" value="1"/>
</dbReference>
<evidence type="ECO:0000259" key="15">
    <source>
        <dbReference type="PROSITE" id="PS00794"/>
    </source>
</evidence>
<evidence type="ECO:0000256" key="13">
    <source>
        <dbReference type="RuleBase" id="RU362079"/>
    </source>
</evidence>
<dbReference type="InterPro" id="IPR035907">
    <property type="entry name" value="Hppk_sf"/>
</dbReference>
<keyword evidence="17" id="KW-1185">Reference proteome</keyword>
<evidence type="ECO:0000256" key="7">
    <source>
        <dbReference type="ARBA" id="ARBA00022679"/>
    </source>
</evidence>
<sequence>MTDRITLTGLSAHGYHGVLEQEREEGQTFTADVVLEVDSRAAAGSDDIAAAVSYAEVAERVVAVLAGSPVNLIETLAARIAAVVLADERVQAVEVTVHKPQAPLNVPFGDVSVTIRRPLEAPAATVLPTAGDQLAEKAPAAQAEGGGTGAEEPAPSRAPAAASTVWPASEAPPAPASLYEAAAASPAAPFDNSPALRSMVLSLGANLGDTVATLDAAVADIADLEGVQVIGVSPLVVTAPVLEYGQAPQDDYRNIVVTGTTTLAPLALLDALQEVEEWYGRERRDRWGPRTLDIDIIELGGLQQSNERLTLPHPRAHSRAFVLYPWALLDPSAHLAGISASVSHLADTASDRGGVREVHDRWRSLRSAAAVEEGPGGQPALAGQSVANEAQAQSPERPSPSEPAPGYDESAAMPPSYAPSGSPSSETEDDWEEPAAPGPAVAAGEPDQVLPAVAADESGSSAPAAPVPTSEPPVLTDRPSFRTAAEYADAAQSAASQFDDEVEDFSFAAVDAATPSYQSAGQGAGSFAPAAAEEEPDAYGHQPESPTGPELPAVVEPVSADQVTQDADEHHYVEVKANTPSVVELPPTGHWPEGLVKAPDTSAVPGQGGALRDADLEVADIQPPDYEDMPPSYAPTGRVMTAAPAPAVSPLAEPPQVAEEAAGWGDDAPQEDGVAAPIEEDWAPAAEAAEPSPVPAAPVTPPPSAAAQEAEQAGEGQAPQPPSSPTEQPGTQQGDGWAETPSWDDVIGGRN</sequence>
<dbReference type="CDD" id="cd00534">
    <property type="entry name" value="DHNA_DHNTPE"/>
    <property type="match status" value="1"/>
</dbReference>
<dbReference type="SUPFAM" id="SSF55083">
    <property type="entry name" value="6-hydroxymethyl-7,8-dihydropterin pyrophosphokinase, HPPK"/>
    <property type="match status" value="1"/>
</dbReference>
<feature type="compositionally biased region" description="Polar residues" evidence="14">
    <location>
        <begin position="725"/>
        <end position="734"/>
    </location>
</feature>
<dbReference type="RefSeq" id="WP_073822190.1">
    <property type="nucleotide sequence ID" value="NZ_MQVS01000001.1"/>
</dbReference>
<feature type="compositionally biased region" description="Low complexity" evidence="14">
    <location>
        <begin position="705"/>
        <end position="718"/>
    </location>
</feature>
<dbReference type="PANTHER" id="PTHR43071:SF1">
    <property type="entry name" value="2-AMINO-4-HYDROXY-6-HYDROXYMETHYLDIHYDROPTERIDINE PYROPHOSPHOKINASE"/>
    <property type="match status" value="1"/>
</dbReference>
<keyword evidence="12 13" id="KW-0456">Lyase</keyword>
<evidence type="ECO:0000256" key="5">
    <source>
        <dbReference type="ARBA" id="ARBA00005708"/>
    </source>
</evidence>
<feature type="region of interest" description="Disordered" evidence="14">
    <location>
        <begin position="517"/>
        <end position="552"/>
    </location>
</feature>
<comment type="pathway">
    <text evidence="4">Cofactor biosynthesis; tetrahydrofolate biosynthesis; 2-amino-4-hydroxy-6-hydroxymethyl-7,8-dihydropteridine diphosphate from 7,8-dihydroneopterin triphosphate: step 4/4.</text>
</comment>
<dbReference type="PROSITE" id="PS00794">
    <property type="entry name" value="HPPK"/>
    <property type="match status" value="1"/>
</dbReference>
<dbReference type="GO" id="GO:0016301">
    <property type="term" value="F:kinase activity"/>
    <property type="evidence" value="ECO:0007669"/>
    <property type="project" value="UniProtKB-KW"/>
</dbReference>
<evidence type="ECO:0000256" key="10">
    <source>
        <dbReference type="ARBA" id="ARBA00022840"/>
    </source>
</evidence>
<dbReference type="SMART" id="SM00905">
    <property type="entry name" value="FolB"/>
    <property type="match status" value="1"/>
</dbReference>
<feature type="compositionally biased region" description="Low complexity" evidence="14">
    <location>
        <begin position="410"/>
        <end position="425"/>
    </location>
</feature>
<dbReference type="InterPro" id="IPR000550">
    <property type="entry name" value="Hppk"/>
</dbReference>
<accession>A0A1Q5PYX3</accession>
<feature type="region of interest" description="Disordered" evidence="14">
    <location>
        <begin position="621"/>
        <end position="751"/>
    </location>
</feature>
<evidence type="ECO:0000256" key="11">
    <source>
        <dbReference type="ARBA" id="ARBA00022909"/>
    </source>
</evidence>
<keyword evidence="8" id="KW-0547">Nucleotide-binding</keyword>
<keyword evidence="11 13" id="KW-0289">Folate biosynthesis</keyword>
<feature type="domain" description="7,8-dihydro-6-hydroxymethylpterin-pyrophosphokinase" evidence="15">
    <location>
        <begin position="286"/>
        <end position="297"/>
    </location>
</feature>
<feature type="region of interest" description="Disordered" evidence="14">
    <location>
        <begin position="136"/>
        <end position="169"/>
    </location>
</feature>
<dbReference type="InterPro" id="IPR006156">
    <property type="entry name" value="Dihydroneopterin_aldolase"/>
</dbReference>
<dbReference type="PANTHER" id="PTHR43071">
    <property type="entry name" value="2-AMINO-4-HYDROXY-6-HYDROXYMETHYLDIHYDROPTERIDINE PYROPHOSPHOKINASE"/>
    <property type="match status" value="1"/>
</dbReference>
<evidence type="ECO:0000256" key="3">
    <source>
        <dbReference type="ARBA" id="ARBA00005013"/>
    </source>
</evidence>
<dbReference type="SUPFAM" id="SSF55620">
    <property type="entry name" value="Tetrahydrobiopterin biosynthesis enzymes-like"/>
    <property type="match status" value="1"/>
</dbReference>
<dbReference type="EC" id="2.7.6.3" evidence="13"/>
<comment type="catalytic activity">
    <reaction evidence="2 13">
        <text>7,8-dihydroneopterin = 6-hydroxymethyl-7,8-dihydropterin + glycolaldehyde</text>
        <dbReference type="Rhea" id="RHEA:10540"/>
        <dbReference type="ChEBI" id="CHEBI:17001"/>
        <dbReference type="ChEBI" id="CHEBI:17071"/>
        <dbReference type="ChEBI" id="CHEBI:44841"/>
        <dbReference type="EC" id="4.1.2.25"/>
    </reaction>
</comment>
<keyword evidence="10" id="KW-0067">ATP-binding</keyword>
<reference evidence="17" key="1">
    <citation type="submission" date="2016-12" db="EMBL/GenBank/DDBJ databases">
        <authorList>
            <person name="Meng X."/>
        </authorList>
    </citation>
    <scope>NUCLEOTIDE SEQUENCE [LARGE SCALE GENOMIC DNA]</scope>
    <source>
        <strain evidence="17">DSM 20732</strain>
    </source>
</reference>
<dbReference type="GO" id="GO:0046654">
    <property type="term" value="P:tetrahydrofolate biosynthetic process"/>
    <property type="evidence" value="ECO:0007669"/>
    <property type="project" value="UniProtKB-UniRule"/>
</dbReference>
<evidence type="ECO:0000256" key="2">
    <source>
        <dbReference type="ARBA" id="ARBA00001353"/>
    </source>
</evidence>
<evidence type="ECO:0000256" key="8">
    <source>
        <dbReference type="ARBA" id="ARBA00022741"/>
    </source>
</evidence>
<name>A0A1Q5PYX3_9ACTO</name>
<dbReference type="NCBIfam" id="TIGR00526">
    <property type="entry name" value="folB_dom"/>
    <property type="match status" value="1"/>
</dbReference>
<dbReference type="Proteomes" id="UP000185612">
    <property type="component" value="Unassembled WGS sequence"/>
</dbReference>
<dbReference type="Gene3D" id="3.30.70.560">
    <property type="entry name" value="7,8-Dihydro-6-hydroxymethylpterin-pyrophosphokinase HPPK"/>
    <property type="match status" value="1"/>
</dbReference>
<comment type="pathway">
    <text evidence="3 13">Cofactor biosynthesis; tetrahydrofolate biosynthesis; 2-amino-4-hydroxy-6-hydroxymethyl-7,8-dihydropteridine diphosphate from 7,8-dihydroneopterin triphosphate: step 3/4.</text>
</comment>
<dbReference type="InParanoid" id="A0A1Q5PYX3"/>
<evidence type="ECO:0000313" key="17">
    <source>
        <dbReference type="Proteomes" id="UP000185612"/>
    </source>
</evidence>
<comment type="function">
    <text evidence="13">Catalyzes the conversion of 7,8-dihydroneopterin to 6-hydroxymethyl-7,8-dihydropterin.</text>
</comment>
<dbReference type="Gene3D" id="3.30.1130.10">
    <property type="match status" value="1"/>
</dbReference>
<dbReference type="CDD" id="cd00483">
    <property type="entry name" value="HPPK"/>
    <property type="match status" value="1"/>
</dbReference>
<feature type="compositionally biased region" description="Low complexity" evidence="14">
    <location>
        <begin position="150"/>
        <end position="169"/>
    </location>
</feature>
<feature type="compositionally biased region" description="Low complexity" evidence="14">
    <location>
        <begin position="484"/>
        <end position="497"/>
    </location>
</feature>
<dbReference type="GO" id="GO:0004150">
    <property type="term" value="F:dihydroneopterin aldolase activity"/>
    <property type="evidence" value="ECO:0007669"/>
    <property type="project" value="UniProtKB-UniRule"/>
</dbReference>
<dbReference type="AlphaFoldDB" id="A0A1Q5PYX3"/>
<evidence type="ECO:0000256" key="9">
    <source>
        <dbReference type="ARBA" id="ARBA00022777"/>
    </source>
</evidence>
<evidence type="ECO:0000256" key="14">
    <source>
        <dbReference type="SAM" id="MobiDB-lite"/>
    </source>
</evidence>
<dbReference type="EMBL" id="MQVS01000001">
    <property type="protein sequence ID" value="OKL52635.1"/>
    <property type="molecule type" value="Genomic_DNA"/>
</dbReference>